<keyword evidence="1" id="KW-0812">Transmembrane</keyword>
<keyword evidence="1" id="KW-0472">Membrane</keyword>
<dbReference type="EMBL" id="JAUEPH010000002">
    <property type="protein sequence ID" value="MDN3203474.1"/>
    <property type="molecule type" value="Genomic_DNA"/>
</dbReference>
<dbReference type="RefSeq" id="WP_289999035.1">
    <property type="nucleotide sequence ID" value="NZ_JAUEPH010000002.1"/>
</dbReference>
<sequence>MMNIGFVGILILLFFQIYDLNPNSFWVGSAFMTVGFMGLKTFLYGSLYKIYKYGNHAYNDIQSDNKEVLKDIKVYVKGFDLFKQKSSFSPGISKTIYSFNLTDLILSEQSIILLGKDKSWGSTLYASPVEITNGHGQTRLVNVNLKGWKKINGNVEMELNDPNYKDPIRIEFKEEIDKLKQWLTKNKPH</sequence>
<gene>
    <name evidence="2" type="ORF">QVH07_04915</name>
</gene>
<evidence type="ECO:0000313" key="3">
    <source>
        <dbReference type="Proteomes" id="UP001171916"/>
    </source>
</evidence>
<dbReference type="Proteomes" id="UP001171916">
    <property type="component" value="Unassembled WGS sequence"/>
</dbReference>
<evidence type="ECO:0000313" key="2">
    <source>
        <dbReference type="EMBL" id="MDN3203474.1"/>
    </source>
</evidence>
<reference evidence="2" key="1">
    <citation type="submission" date="2023-06" db="EMBL/GenBank/DDBJ databases">
        <title>Robiginitalea aurantiacus sp. nov. and Algoriphagus sediminis sp. nov., isolated from coastal sediment.</title>
        <authorList>
            <person name="Zhou Z.Y."/>
            <person name="An J."/>
            <person name="Jia Y.W."/>
            <person name="Du Z.J."/>
        </authorList>
    </citation>
    <scope>NUCLEOTIDE SEQUENCE</scope>
    <source>
        <strain evidence="2">C2-7</strain>
    </source>
</reference>
<organism evidence="2 3">
    <name type="scientific">Algoriphagus sediminis</name>
    <dbReference type="NCBI Taxonomy" id="3057113"/>
    <lineage>
        <taxon>Bacteria</taxon>
        <taxon>Pseudomonadati</taxon>
        <taxon>Bacteroidota</taxon>
        <taxon>Cytophagia</taxon>
        <taxon>Cytophagales</taxon>
        <taxon>Cyclobacteriaceae</taxon>
        <taxon>Algoriphagus</taxon>
    </lineage>
</organism>
<protein>
    <recommendedName>
        <fullName evidence="4">DUF4131 domain-containing protein</fullName>
    </recommendedName>
</protein>
<comment type="caution">
    <text evidence="2">The sequence shown here is derived from an EMBL/GenBank/DDBJ whole genome shotgun (WGS) entry which is preliminary data.</text>
</comment>
<keyword evidence="1" id="KW-1133">Transmembrane helix</keyword>
<keyword evidence="3" id="KW-1185">Reference proteome</keyword>
<accession>A0ABT7YBA5</accession>
<proteinExistence type="predicted"/>
<name>A0ABT7YBA5_9BACT</name>
<feature type="transmembrane region" description="Helical" evidence="1">
    <location>
        <begin position="29"/>
        <end position="48"/>
    </location>
</feature>
<evidence type="ECO:0000256" key="1">
    <source>
        <dbReference type="SAM" id="Phobius"/>
    </source>
</evidence>
<evidence type="ECO:0008006" key="4">
    <source>
        <dbReference type="Google" id="ProtNLM"/>
    </source>
</evidence>